<keyword evidence="1" id="KW-0687">Ribonucleoprotein</keyword>
<accession>A0A1Y2F7L6</accession>
<dbReference type="GO" id="GO:0003735">
    <property type="term" value="F:structural constituent of ribosome"/>
    <property type="evidence" value="ECO:0007669"/>
    <property type="project" value="TreeGrafter"/>
</dbReference>
<dbReference type="GeneID" id="63784917"/>
<gene>
    <name evidence="1" type="ORF">BCR37DRAFT_369705</name>
</gene>
<dbReference type="STRING" id="56484.A0A1Y2F7L6"/>
<evidence type="ECO:0000313" key="1">
    <source>
        <dbReference type="EMBL" id="ORY79920.1"/>
    </source>
</evidence>
<dbReference type="PANTHER" id="PTHR28271:SF1">
    <property type="entry name" value="LARGE RIBOSOMAL SUBUNIT PROTEIN ML60"/>
    <property type="match status" value="1"/>
</dbReference>
<sequence length="103" mass="11749">MTRTSGLLWKTPWRMSQNRKFRQRERLRAVDTVITTLHDSLGAAGETCKALSRAVAENIPESEMLPKNKYTVFARGSEGYRKGVHKVPKFTRISTPREGPRGF</sequence>
<keyword evidence="1" id="KW-0689">Ribosomal protein</keyword>
<keyword evidence="2" id="KW-1185">Reference proteome</keyword>
<name>A0A1Y2F7L6_PROLT</name>
<dbReference type="GO" id="GO:0005762">
    <property type="term" value="C:mitochondrial large ribosomal subunit"/>
    <property type="evidence" value="ECO:0007669"/>
    <property type="project" value="TreeGrafter"/>
</dbReference>
<dbReference type="PANTHER" id="PTHR28271">
    <property type="entry name" value="54S RIBOSOMAL PROTEIN L31, MITOCHONDRIAL"/>
    <property type="match status" value="1"/>
</dbReference>
<dbReference type="AlphaFoldDB" id="A0A1Y2F7L6"/>
<dbReference type="Pfam" id="PF09784">
    <property type="entry name" value="L31"/>
    <property type="match status" value="1"/>
</dbReference>
<evidence type="ECO:0000313" key="2">
    <source>
        <dbReference type="Proteomes" id="UP000193685"/>
    </source>
</evidence>
<dbReference type="OMA" id="KYTVFDR"/>
<proteinExistence type="predicted"/>
<dbReference type="Proteomes" id="UP000193685">
    <property type="component" value="Unassembled WGS sequence"/>
</dbReference>
<dbReference type="EMBL" id="MCFI01000014">
    <property type="protein sequence ID" value="ORY79920.1"/>
    <property type="molecule type" value="Genomic_DNA"/>
</dbReference>
<reference evidence="1 2" key="1">
    <citation type="submission" date="2016-07" db="EMBL/GenBank/DDBJ databases">
        <title>Pervasive Adenine N6-methylation of Active Genes in Fungi.</title>
        <authorList>
            <consortium name="DOE Joint Genome Institute"/>
            <person name="Mondo S.J."/>
            <person name="Dannebaum R.O."/>
            <person name="Kuo R.C."/>
            <person name="Labutti K."/>
            <person name="Haridas S."/>
            <person name="Kuo A."/>
            <person name="Salamov A."/>
            <person name="Ahrendt S.R."/>
            <person name="Lipzen A."/>
            <person name="Sullivan W."/>
            <person name="Andreopoulos W.B."/>
            <person name="Clum A."/>
            <person name="Lindquist E."/>
            <person name="Daum C."/>
            <person name="Ramamoorthy G.K."/>
            <person name="Gryganskyi A."/>
            <person name="Culley D."/>
            <person name="Magnuson J.K."/>
            <person name="James T.Y."/>
            <person name="O'Malley M.A."/>
            <person name="Stajich J.E."/>
            <person name="Spatafora J.W."/>
            <person name="Visel A."/>
            <person name="Grigoriev I.V."/>
        </authorList>
    </citation>
    <scope>NUCLEOTIDE SEQUENCE [LARGE SCALE GENOMIC DNA]</scope>
    <source>
        <strain evidence="1 2">12-1054</strain>
    </source>
</reference>
<dbReference type="OrthoDB" id="2332379at2759"/>
<dbReference type="InterPro" id="IPR016340">
    <property type="entry name" value="Ribosomal_mL60"/>
</dbReference>
<protein>
    <submittedName>
        <fullName evidence="1">Mitochondrial 54S ribosomal protein YmL31</fullName>
    </submittedName>
</protein>
<organism evidence="1 2">
    <name type="scientific">Protomyces lactucae-debilis</name>
    <dbReference type="NCBI Taxonomy" id="2754530"/>
    <lineage>
        <taxon>Eukaryota</taxon>
        <taxon>Fungi</taxon>
        <taxon>Dikarya</taxon>
        <taxon>Ascomycota</taxon>
        <taxon>Taphrinomycotina</taxon>
        <taxon>Taphrinomycetes</taxon>
        <taxon>Taphrinales</taxon>
        <taxon>Protomycetaceae</taxon>
        <taxon>Protomyces</taxon>
    </lineage>
</organism>
<dbReference type="RefSeq" id="XP_040724054.1">
    <property type="nucleotide sequence ID" value="XM_040868318.1"/>
</dbReference>
<comment type="caution">
    <text evidence="1">The sequence shown here is derived from an EMBL/GenBank/DDBJ whole genome shotgun (WGS) entry which is preliminary data.</text>
</comment>